<dbReference type="GO" id="GO:0001523">
    <property type="term" value="P:retinoid metabolic process"/>
    <property type="evidence" value="ECO:0007669"/>
    <property type="project" value="TreeGrafter"/>
</dbReference>
<dbReference type="Proteomes" id="UP001356427">
    <property type="component" value="Unassembled WGS sequence"/>
</dbReference>
<keyword evidence="2" id="KW-0812">Transmembrane</keyword>
<dbReference type="Gene3D" id="3.40.50.720">
    <property type="entry name" value="NAD(P)-binding Rossmann-like Domain"/>
    <property type="match status" value="1"/>
</dbReference>
<dbReference type="InterPro" id="IPR036291">
    <property type="entry name" value="NAD(P)-bd_dom_sf"/>
</dbReference>
<dbReference type="GO" id="GO:0005811">
    <property type="term" value="C:lipid droplet"/>
    <property type="evidence" value="ECO:0007669"/>
    <property type="project" value="TreeGrafter"/>
</dbReference>
<dbReference type="PANTHER" id="PTHR24322:SF483">
    <property type="entry name" value="SHORT-CHAIN DEHYDROGENASE_REDUCTASE 3"/>
    <property type="match status" value="1"/>
</dbReference>
<keyword evidence="4" id="KW-1185">Reference proteome</keyword>
<dbReference type="Pfam" id="PF00106">
    <property type="entry name" value="adh_short"/>
    <property type="match status" value="1"/>
</dbReference>
<keyword evidence="2" id="KW-1133">Transmembrane helix</keyword>
<evidence type="ECO:0000313" key="4">
    <source>
        <dbReference type="Proteomes" id="UP001356427"/>
    </source>
</evidence>
<evidence type="ECO:0000256" key="2">
    <source>
        <dbReference type="SAM" id="Phobius"/>
    </source>
</evidence>
<dbReference type="EMBL" id="JAGTTL010000008">
    <property type="protein sequence ID" value="KAK6319109.1"/>
    <property type="molecule type" value="Genomic_DNA"/>
</dbReference>
<feature type="transmembrane region" description="Helical" evidence="2">
    <location>
        <begin position="6"/>
        <end position="28"/>
    </location>
</feature>
<dbReference type="InterPro" id="IPR002347">
    <property type="entry name" value="SDR_fam"/>
</dbReference>
<dbReference type="GO" id="GO:0048385">
    <property type="term" value="P:regulation of retinoic acid receptor signaling pathway"/>
    <property type="evidence" value="ECO:0007669"/>
    <property type="project" value="TreeGrafter"/>
</dbReference>
<proteinExistence type="predicted"/>
<keyword evidence="2" id="KW-0472">Membrane</keyword>
<evidence type="ECO:0000313" key="3">
    <source>
        <dbReference type="EMBL" id="KAK6319109.1"/>
    </source>
</evidence>
<dbReference type="SUPFAM" id="SSF51735">
    <property type="entry name" value="NAD(P)-binding Rossmann-fold domains"/>
    <property type="match status" value="1"/>
</dbReference>
<sequence length="122" mass="13486">MDLKCLGYMVLFLIRILYYILKASVCLLQPSRRRTLTEEVVLITGGGRGIGRHLAQEFAKQRAKKVILWGRTEKCLKETCEEIAQSGTECHYFLCDRGQSGGGLQAGQGGQGEGGRCYDPGE</sequence>
<protein>
    <submittedName>
        <fullName evidence="3">Uncharacterized protein</fullName>
    </submittedName>
</protein>
<accession>A0AAN8LZD5</accession>
<dbReference type="PANTHER" id="PTHR24322">
    <property type="entry name" value="PKSB"/>
    <property type="match status" value="1"/>
</dbReference>
<feature type="region of interest" description="Disordered" evidence="1">
    <location>
        <begin position="102"/>
        <end position="122"/>
    </location>
</feature>
<dbReference type="AlphaFoldDB" id="A0AAN8LZD5"/>
<gene>
    <name evidence="3" type="ORF">J4Q44_G00103200</name>
</gene>
<reference evidence="3 4" key="1">
    <citation type="submission" date="2021-04" db="EMBL/GenBank/DDBJ databases">
        <authorList>
            <person name="De Guttry C."/>
            <person name="Zahm M."/>
            <person name="Klopp C."/>
            <person name="Cabau C."/>
            <person name="Louis A."/>
            <person name="Berthelot C."/>
            <person name="Parey E."/>
            <person name="Roest Crollius H."/>
            <person name="Montfort J."/>
            <person name="Robinson-Rechavi M."/>
            <person name="Bucao C."/>
            <person name="Bouchez O."/>
            <person name="Gislard M."/>
            <person name="Lluch J."/>
            <person name="Milhes M."/>
            <person name="Lampietro C."/>
            <person name="Lopez Roques C."/>
            <person name="Donnadieu C."/>
            <person name="Braasch I."/>
            <person name="Desvignes T."/>
            <person name="Postlethwait J."/>
            <person name="Bobe J."/>
            <person name="Wedekind C."/>
            <person name="Guiguen Y."/>
        </authorList>
    </citation>
    <scope>NUCLEOTIDE SEQUENCE [LARGE SCALE GENOMIC DNA]</scope>
    <source>
        <strain evidence="3">Cs_M1</strain>
        <tissue evidence="3">Blood</tissue>
    </source>
</reference>
<dbReference type="GO" id="GO:0004745">
    <property type="term" value="F:all-trans-retinol dehydrogenase (NAD+) activity"/>
    <property type="evidence" value="ECO:0007669"/>
    <property type="project" value="TreeGrafter"/>
</dbReference>
<comment type="caution">
    <text evidence="3">The sequence shown here is derived from an EMBL/GenBank/DDBJ whole genome shotgun (WGS) entry which is preliminary data.</text>
</comment>
<name>A0AAN8LZD5_9TELE</name>
<evidence type="ECO:0000256" key="1">
    <source>
        <dbReference type="SAM" id="MobiDB-lite"/>
    </source>
</evidence>
<organism evidence="3 4">
    <name type="scientific">Coregonus suidteri</name>
    <dbReference type="NCBI Taxonomy" id="861788"/>
    <lineage>
        <taxon>Eukaryota</taxon>
        <taxon>Metazoa</taxon>
        <taxon>Chordata</taxon>
        <taxon>Craniata</taxon>
        <taxon>Vertebrata</taxon>
        <taxon>Euteleostomi</taxon>
        <taxon>Actinopterygii</taxon>
        <taxon>Neopterygii</taxon>
        <taxon>Teleostei</taxon>
        <taxon>Protacanthopterygii</taxon>
        <taxon>Salmoniformes</taxon>
        <taxon>Salmonidae</taxon>
        <taxon>Coregoninae</taxon>
        <taxon>Coregonus</taxon>
    </lineage>
</organism>
<feature type="compositionally biased region" description="Gly residues" evidence="1">
    <location>
        <begin position="102"/>
        <end position="115"/>
    </location>
</feature>